<comment type="caution">
    <text evidence="2">The sequence shown here is derived from an EMBL/GenBank/DDBJ whole genome shotgun (WGS) entry which is preliminary data.</text>
</comment>
<dbReference type="EMBL" id="SMGD01000011">
    <property type="protein sequence ID" value="TCK59010.1"/>
    <property type="molecule type" value="Genomic_DNA"/>
</dbReference>
<dbReference type="Pfam" id="PF12790">
    <property type="entry name" value="T6SS-SciN"/>
    <property type="match status" value="1"/>
</dbReference>
<reference evidence="2 3" key="1">
    <citation type="submission" date="2019-03" db="EMBL/GenBank/DDBJ databases">
        <title>Genomic Encyclopedia of Type Strains, Phase IV (KMG-IV): sequencing the most valuable type-strain genomes for metagenomic binning, comparative biology and taxonomic classification.</title>
        <authorList>
            <person name="Goeker M."/>
        </authorList>
    </citation>
    <scope>NUCLEOTIDE SEQUENCE [LARGE SCALE GENOMIC DNA]</scope>
    <source>
        <strain evidence="2 3">DSM 18577</strain>
    </source>
</reference>
<dbReference type="InterPro" id="IPR038706">
    <property type="entry name" value="Type_VI_SciN-like_sf"/>
</dbReference>
<evidence type="ECO:0000256" key="1">
    <source>
        <dbReference type="SAM" id="SignalP"/>
    </source>
</evidence>
<dbReference type="PANTHER" id="PTHR37625:SF5">
    <property type="entry name" value="LIPOPROTEIN"/>
    <property type="match status" value="1"/>
</dbReference>
<keyword evidence="1" id="KW-0732">Signal</keyword>
<dbReference type="RefSeq" id="WP_224054904.1">
    <property type="nucleotide sequence ID" value="NZ_OU594967.1"/>
</dbReference>
<feature type="chain" id="PRO_5020587444" evidence="1">
    <location>
        <begin position="22"/>
        <end position="164"/>
    </location>
</feature>
<evidence type="ECO:0000313" key="2">
    <source>
        <dbReference type="EMBL" id="TCK59010.1"/>
    </source>
</evidence>
<evidence type="ECO:0000313" key="3">
    <source>
        <dbReference type="Proteomes" id="UP000295565"/>
    </source>
</evidence>
<dbReference type="Proteomes" id="UP000295565">
    <property type="component" value="Unassembled WGS sequence"/>
</dbReference>
<proteinExistence type="predicted"/>
<sequence>MMKWLMSTILVLSLSACSAFGGNNDKKVDYAALPSTMTLSLVAPNNVNSLDSDGVGVPIKFKVFELEDDSMLKAADYEELSKNFKQALGSNYVKDYDYILTPGQFKFVEPIQLDEDTRYIGVVANYSNPNKSQWKKVVKVKPIGHEYHLMMLFRRNEVILKEVE</sequence>
<gene>
    <name evidence="2" type="ORF">EV690_1173</name>
</gene>
<dbReference type="PROSITE" id="PS51257">
    <property type="entry name" value="PROKAR_LIPOPROTEIN"/>
    <property type="match status" value="1"/>
</dbReference>
<dbReference type="Gene3D" id="2.60.40.4150">
    <property type="entry name" value="Type VI secretion system, lipoprotein SciN"/>
    <property type="match status" value="1"/>
</dbReference>
<organism evidence="2 3">
    <name type="scientific">Celerinatantimonas diazotrophica</name>
    <dbReference type="NCBI Taxonomy" id="412034"/>
    <lineage>
        <taxon>Bacteria</taxon>
        <taxon>Pseudomonadati</taxon>
        <taxon>Pseudomonadota</taxon>
        <taxon>Gammaproteobacteria</taxon>
        <taxon>Celerinatantimonadaceae</taxon>
        <taxon>Celerinatantimonas</taxon>
    </lineage>
</organism>
<protein>
    <submittedName>
        <fullName evidence="2">Type VI secretion system protein VasD</fullName>
    </submittedName>
</protein>
<keyword evidence="3" id="KW-1185">Reference proteome</keyword>
<accession>A0A4R1K4Y6</accession>
<dbReference type="PANTHER" id="PTHR37625">
    <property type="entry name" value="OUTER MEMBRANE LIPOPROTEIN-RELATED"/>
    <property type="match status" value="1"/>
</dbReference>
<dbReference type="InterPro" id="IPR017734">
    <property type="entry name" value="T6SS_SciN"/>
</dbReference>
<dbReference type="NCBIfam" id="TIGR03352">
    <property type="entry name" value="VI_chp_3"/>
    <property type="match status" value="1"/>
</dbReference>
<dbReference type="AlphaFoldDB" id="A0A4R1K4Y6"/>
<feature type="signal peptide" evidence="1">
    <location>
        <begin position="1"/>
        <end position="21"/>
    </location>
</feature>
<name>A0A4R1K4Y6_9GAMM</name>